<evidence type="ECO:0000313" key="2">
    <source>
        <dbReference type="Proteomes" id="UP000075806"/>
    </source>
</evidence>
<keyword evidence="1" id="KW-0808">Transferase</keyword>
<dbReference type="InterPro" id="IPR029465">
    <property type="entry name" value="ATPgrasp_TupA"/>
</dbReference>
<dbReference type="STRING" id="519424.AZF04_19295"/>
<dbReference type="Proteomes" id="UP000075806">
    <property type="component" value="Unassembled WGS sequence"/>
</dbReference>
<dbReference type="GO" id="GO:0016740">
    <property type="term" value="F:transferase activity"/>
    <property type="evidence" value="ECO:0007669"/>
    <property type="project" value="UniProtKB-KW"/>
</dbReference>
<dbReference type="RefSeq" id="WP_061948908.1">
    <property type="nucleotide sequence ID" value="NZ_LTAO01000017.1"/>
</dbReference>
<dbReference type="EMBL" id="LTAO01000017">
    <property type="protein sequence ID" value="KYG30594.1"/>
    <property type="molecule type" value="Genomic_DNA"/>
</dbReference>
<comment type="caution">
    <text evidence="1">The sequence shown here is derived from an EMBL/GenBank/DDBJ whole genome shotgun (WGS) entry which is preliminary data.</text>
</comment>
<evidence type="ECO:0000313" key="1">
    <source>
        <dbReference type="EMBL" id="KYG30594.1"/>
    </source>
</evidence>
<reference evidence="1" key="1">
    <citation type="submission" date="2016-02" db="EMBL/GenBank/DDBJ databases">
        <title>Genome sequence of Bacillus trypoxylicola KCTC 13244(T).</title>
        <authorList>
            <person name="Jeong H."/>
            <person name="Park S.-H."/>
            <person name="Choi S.-K."/>
        </authorList>
    </citation>
    <scope>NUCLEOTIDE SEQUENCE [LARGE SCALE GENOMIC DNA]</scope>
    <source>
        <strain evidence="1">KCTC 13244</strain>
    </source>
</reference>
<proteinExistence type="predicted"/>
<protein>
    <submittedName>
        <fullName evidence="1">Glycosyl transferase</fullName>
    </submittedName>
</protein>
<sequence length="301" mass="36132">MTSKLKKVLKQPQLLLHLLIKKAKIFRLLSDETYIKINYKLRLRQKLNLSNPQSFNEKLQWLKLYNRKREYSLLVDKFEVRNYIAETIGEKYLIPLLGVYNCYDEINFDELPDQFVLKPNHTSGDVYICKDKSKINHSKLRRDINKWLKREYFWVHREWPYKNIKPRIICEKYMVDETGLGLNDFKLMCFNGKVKCTFVCLNRETKKGVNIDIYDQNWNLMPFGRKHRTNSGSLTTVPQKYHEMKDLAHKISEYIPFVRVDFYEFKGELYFGEITFYPGSGYEEFTPNSYDLVLGSWLKIH</sequence>
<accession>A0A161PDV1</accession>
<dbReference type="OrthoDB" id="9791827at2"/>
<dbReference type="Pfam" id="PF14305">
    <property type="entry name" value="ATPgrasp_TupA"/>
    <property type="match status" value="1"/>
</dbReference>
<organism evidence="1 2">
    <name type="scientific">Alkalihalobacillus trypoxylicola</name>
    <dbReference type="NCBI Taxonomy" id="519424"/>
    <lineage>
        <taxon>Bacteria</taxon>
        <taxon>Bacillati</taxon>
        <taxon>Bacillota</taxon>
        <taxon>Bacilli</taxon>
        <taxon>Bacillales</taxon>
        <taxon>Bacillaceae</taxon>
        <taxon>Alkalihalobacillus</taxon>
    </lineage>
</organism>
<keyword evidence="2" id="KW-1185">Reference proteome</keyword>
<dbReference type="SUPFAM" id="SSF56059">
    <property type="entry name" value="Glutathione synthetase ATP-binding domain-like"/>
    <property type="match status" value="1"/>
</dbReference>
<gene>
    <name evidence="1" type="ORF">AZF04_19295</name>
</gene>
<name>A0A161PDV1_9BACI</name>
<dbReference type="AlphaFoldDB" id="A0A161PDV1"/>